<name>A0AAP9QZ26_KLEAE</name>
<reference evidence="3" key="1">
    <citation type="submission" date="2020-06" db="EMBL/GenBank/DDBJ databases">
        <title>REHAB project genomes.</title>
        <authorList>
            <person name="Shaw L.P."/>
        </authorList>
    </citation>
    <scope>NUCLEOTIDE SEQUENCE [LARGE SCALE GENOMIC DNA]</scope>
    <source>
        <strain evidence="3">RHBSTW-00938</strain>
    </source>
</reference>
<evidence type="ECO:0000256" key="1">
    <source>
        <dbReference type="SAM" id="MobiDB-lite"/>
    </source>
</evidence>
<dbReference type="InterPro" id="IPR021960">
    <property type="entry name" value="DUF3577"/>
</dbReference>
<dbReference type="NCBIfam" id="NF040584">
    <property type="entry name" value="STY4534_fam"/>
    <property type="match status" value="1"/>
</dbReference>
<evidence type="ECO:0000313" key="3">
    <source>
        <dbReference type="Proteomes" id="UP000514462"/>
    </source>
</evidence>
<protein>
    <submittedName>
        <fullName evidence="2">DUF3577 domain-containing protein</fullName>
    </submittedName>
</protein>
<dbReference type="EMBL" id="CP055904">
    <property type="protein sequence ID" value="QMR41508.1"/>
    <property type="molecule type" value="Genomic_DNA"/>
</dbReference>
<gene>
    <name evidence="2" type="ORF">HV331_19285</name>
</gene>
<dbReference type="RefSeq" id="WP_182014603.1">
    <property type="nucleotide sequence ID" value="NZ_CP055904.1"/>
</dbReference>
<dbReference type="Pfam" id="PF12101">
    <property type="entry name" value="DUF3577"/>
    <property type="match status" value="1"/>
</dbReference>
<evidence type="ECO:0000313" key="2">
    <source>
        <dbReference type="EMBL" id="QMR41508.1"/>
    </source>
</evidence>
<dbReference type="AlphaFoldDB" id="A0AAP9QZ26"/>
<dbReference type="Proteomes" id="UP000514462">
    <property type="component" value="Chromosome"/>
</dbReference>
<feature type="region of interest" description="Disordered" evidence="1">
    <location>
        <begin position="125"/>
        <end position="145"/>
    </location>
</feature>
<organism evidence="2 3">
    <name type="scientific">Klebsiella aerogenes</name>
    <name type="common">Enterobacter aerogenes</name>
    <dbReference type="NCBI Taxonomy" id="548"/>
    <lineage>
        <taxon>Bacteria</taxon>
        <taxon>Pseudomonadati</taxon>
        <taxon>Pseudomonadota</taxon>
        <taxon>Gammaproteobacteria</taxon>
        <taxon>Enterobacterales</taxon>
        <taxon>Enterobacteriaceae</taxon>
        <taxon>Klebsiella/Raoultella group</taxon>
        <taxon>Klebsiella</taxon>
    </lineage>
</organism>
<proteinExistence type="predicted"/>
<accession>A0AAP9QZ26</accession>
<feature type="compositionally biased region" description="Low complexity" evidence="1">
    <location>
        <begin position="132"/>
        <end position="145"/>
    </location>
</feature>
<sequence length="145" mass="16296">MNTEQRYFDLHTRGIGYVNRLRTVTPKKGNPFVACTLAALRGKSDEVEYTYIDVRVYNEKACGLLEQCQEALANKQKVLIAFTVGDIYPDCFTYEKGDKKGQTGCGIKGRLIRISMVKIDGHEVYNEKTQEPQEPQASQPAEADA</sequence>